<feature type="domain" description="Xylose isomerase-like TIM barrel" evidence="1">
    <location>
        <begin position="26"/>
        <end position="267"/>
    </location>
</feature>
<dbReference type="PANTHER" id="PTHR12110">
    <property type="entry name" value="HYDROXYPYRUVATE ISOMERASE"/>
    <property type="match status" value="1"/>
</dbReference>
<dbReference type="Pfam" id="PF01261">
    <property type="entry name" value="AP_endonuc_2"/>
    <property type="match status" value="1"/>
</dbReference>
<dbReference type="AlphaFoldDB" id="A0AAU7DT41"/>
<dbReference type="SUPFAM" id="SSF51658">
    <property type="entry name" value="Xylose isomerase-like"/>
    <property type="match status" value="1"/>
</dbReference>
<evidence type="ECO:0000313" key="2">
    <source>
        <dbReference type="EMBL" id="XBH19906.1"/>
    </source>
</evidence>
<protein>
    <submittedName>
        <fullName evidence="2">TIM barrel protein</fullName>
    </submittedName>
</protein>
<reference evidence="2" key="1">
    <citation type="submission" date="2023-03" db="EMBL/GenBank/DDBJ databases">
        <title>Edaphobacter sp.</title>
        <authorList>
            <person name="Huber K.J."/>
            <person name="Papendorf J."/>
            <person name="Pilke C."/>
            <person name="Bunk B."/>
            <person name="Sproeer C."/>
            <person name="Pester M."/>
        </authorList>
    </citation>
    <scope>NUCLEOTIDE SEQUENCE</scope>
    <source>
        <strain evidence="2">DSM 110680</strain>
    </source>
</reference>
<dbReference type="RefSeq" id="WP_348265128.1">
    <property type="nucleotide sequence ID" value="NZ_CP121196.1"/>
</dbReference>
<accession>A0AAU7DT41</accession>
<name>A0AAU7DT41_9BACT</name>
<dbReference type="InterPro" id="IPR013022">
    <property type="entry name" value="Xyl_isomerase-like_TIM-brl"/>
</dbReference>
<evidence type="ECO:0000259" key="1">
    <source>
        <dbReference type="Pfam" id="PF01261"/>
    </source>
</evidence>
<dbReference type="InterPro" id="IPR050312">
    <property type="entry name" value="IolE/XylAMocC-like"/>
</dbReference>
<dbReference type="Gene3D" id="3.20.20.150">
    <property type="entry name" value="Divalent-metal-dependent TIM barrel enzymes"/>
    <property type="match status" value="1"/>
</dbReference>
<organism evidence="2">
    <name type="scientific">Telmatobacter sp. DSM 110680</name>
    <dbReference type="NCBI Taxonomy" id="3036704"/>
    <lineage>
        <taxon>Bacteria</taxon>
        <taxon>Pseudomonadati</taxon>
        <taxon>Acidobacteriota</taxon>
        <taxon>Terriglobia</taxon>
        <taxon>Terriglobales</taxon>
        <taxon>Acidobacteriaceae</taxon>
        <taxon>Telmatobacter</taxon>
    </lineage>
</organism>
<proteinExistence type="predicted"/>
<gene>
    <name evidence="2" type="ORF">P8935_11435</name>
</gene>
<dbReference type="EMBL" id="CP121196">
    <property type="protein sequence ID" value="XBH19906.1"/>
    <property type="molecule type" value="Genomic_DNA"/>
</dbReference>
<dbReference type="InterPro" id="IPR036237">
    <property type="entry name" value="Xyl_isomerase-like_sf"/>
</dbReference>
<sequence length="270" mass="30154">MPLELTTGIQLYSVRQQMAKDFEGTLAAVRAAGYLEVESASLPKKPASEIRKALDQAGLKCVSSHRSFTDVTRDLDATTEFEKTIGVSYIICPGPGRKNPPASGTNAAPLTVDDWKYNAEEFNKAGEKLKKAGINFGYHNHWVEFQPVEGKVPYEVLLELCEPDKATFEMDCGWVRVAGQDPAVLMKKYPQRFSMLHVKDFHLPPNVSFATHEEAKVTELGRGSIDYRPIFAQAAENQKITHAFVEQEAFDIPWQESLKVDADYLKSLSI</sequence>
<dbReference type="PANTHER" id="PTHR12110:SF41">
    <property type="entry name" value="INOSOSE DEHYDRATASE"/>
    <property type="match status" value="1"/>
</dbReference>